<name>A0A2P2NNY1_RHIMU</name>
<organism evidence="1">
    <name type="scientific">Rhizophora mucronata</name>
    <name type="common">Asiatic mangrove</name>
    <dbReference type="NCBI Taxonomy" id="61149"/>
    <lineage>
        <taxon>Eukaryota</taxon>
        <taxon>Viridiplantae</taxon>
        <taxon>Streptophyta</taxon>
        <taxon>Embryophyta</taxon>
        <taxon>Tracheophyta</taxon>
        <taxon>Spermatophyta</taxon>
        <taxon>Magnoliopsida</taxon>
        <taxon>eudicotyledons</taxon>
        <taxon>Gunneridae</taxon>
        <taxon>Pentapetalae</taxon>
        <taxon>rosids</taxon>
        <taxon>fabids</taxon>
        <taxon>Malpighiales</taxon>
        <taxon>Rhizophoraceae</taxon>
        <taxon>Rhizophora</taxon>
    </lineage>
</organism>
<sequence length="20" mass="2306">MIPTNLYLARICRQNIKSNG</sequence>
<evidence type="ECO:0000313" key="1">
    <source>
        <dbReference type="EMBL" id="MBX44104.1"/>
    </source>
</evidence>
<proteinExistence type="predicted"/>
<dbReference type="AlphaFoldDB" id="A0A2P2NNY1"/>
<accession>A0A2P2NNY1</accession>
<protein>
    <submittedName>
        <fullName evidence="1">Uncharacterized protein</fullName>
    </submittedName>
</protein>
<dbReference type="EMBL" id="GGEC01063620">
    <property type="protein sequence ID" value="MBX44104.1"/>
    <property type="molecule type" value="Transcribed_RNA"/>
</dbReference>
<reference evidence="1" key="1">
    <citation type="submission" date="2018-02" db="EMBL/GenBank/DDBJ databases">
        <title>Rhizophora mucronata_Transcriptome.</title>
        <authorList>
            <person name="Meera S.P."/>
            <person name="Sreeshan A."/>
            <person name="Augustine A."/>
        </authorList>
    </citation>
    <scope>NUCLEOTIDE SEQUENCE</scope>
    <source>
        <tissue evidence="1">Leaf</tissue>
    </source>
</reference>